<keyword evidence="5" id="KW-1185">Reference proteome</keyword>
<dbReference type="Gene3D" id="3.10.350.10">
    <property type="entry name" value="LysM domain"/>
    <property type="match status" value="1"/>
</dbReference>
<dbReference type="InterPro" id="IPR058593">
    <property type="entry name" value="ARB_07466-like_C"/>
</dbReference>
<dbReference type="SUPFAM" id="SSF54106">
    <property type="entry name" value="LysM domain"/>
    <property type="match status" value="1"/>
</dbReference>
<dbReference type="PROSITE" id="PS51782">
    <property type="entry name" value="LYSM"/>
    <property type="match status" value="1"/>
</dbReference>
<dbReference type="CDD" id="cd00118">
    <property type="entry name" value="LysM"/>
    <property type="match status" value="1"/>
</dbReference>
<dbReference type="OrthoDB" id="2989771at2"/>
<feature type="signal peptide" evidence="2">
    <location>
        <begin position="1"/>
        <end position="23"/>
    </location>
</feature>
<feature type="compositionally biased region" description="Low complexity" evidence="1">
    <location>
        <begin position="194"/>
        <end position="209"/>
    </location>
</feature>
<gene>
    <name evidence="4" type="ORF">BN1356_02487</name>
</gene>
<feature type="region of interest" description="Disordered" evidence="1">
    <location>
        <begin position="135"/>
        <end position="154"/>
    </location>
</feature>
<feature type="compositionally biased region" description="Low complexity" evidence="1">
    <location>
        <begin position="139"/>
        <end position="154"/>
    </location>
</feature>
<evidence type="ECO:0000256" key="2">
    <source>
        <dbReference type="SAM" id="SignalP"/>
    </source>
</evidence>
<evidence type="ECO:0000313" key="4">
    <source>
        <dbReference type="EMBL" id="CQR26143.1"/>
    </source>
</evidence>
<dbReference type="Pfam" id="PF01476">
    <property type="entry name" value="LysM"/>
    <property type="match status" value="1"/>
</dbReference>
<feature type="chain" id="PRO_5002420834" evidence="2">
    <location>
        <begin position="24"/>
        <end position="324"/>
    </location>
</feature>
<dbReference type="SMART" id="SM00257">
    <property type="entry name" value="LysM"/>
    <property type="match status" value="1"/>
</dbReference>
<sequence precursor="true">MKKQIVLASTLALTLLASARAQANVVSQPWIPRSVEEIRADISSDQEGKTYTIQYGDTLFSIAYAMEIDMNFLAQVNQISNLNLIFPDTTLKTKYDQNYELVEIEIEQPDTSAVVDLQNKQVVVEDEVVAIPEAPAPEVPATEAPTTESPVTEAPATETLITEVPTSEVPVIEEAVTEIPITETHATSVSATEVPTSAPTQAAVPTTTVNTSGLQPKAAAFMNEIASIYGITSFSTFRPGDPQDHGKGLAVDFMVPISSALGDQIADYTAANMASRGVSYIIWKQRFYAPFNSIYGPAYTWNLMPDRGSITENHYDHVHVSFNP</sequence>
<feature type="domain" description="LysM" evidence="3">
    <location>
        <begin position="49"/>
        <end position="93"/>
    </location>
</feature>
<accession>A0A0E4H9K6</accession>
<dbReference type="Proteomes" id="UP000198604">
    <property type="component" value="Unassembled WGS sequence"/>
</dbReference>
<feature type="region of interest" description="Disordered" evidence="1">
    <location>
        <begin position="187"/>
        <end position="209"/>
    </location>
</feature>
<dbReference type="RefSeq" id="WP_093651615.1">
    <property type="nucleotide sequence ID" value="NZ_CTEN01000008.1"/>
</dbReference>
<evidence type="ECO:0000259" key="3">
    <source>
        <dbReference type="PROSITE" id="PS51782"/>
    </source>
</evidence>
<evidence type="ECO:0000256" key="1">
    <source>
        <dbReference type="SAM" id="MobiDB-lite"/>
    </source>
</evidence>
<protein>
    <submittedName>
        <fullName evidence="4">LysM repeat-containing protein</fullName>
    </submittedName>
</protein>
<organism evidence="4 5">
    <name type="scientific">Streptococcus varani</name>
    <dbReference type="NCBI Taxonomy" id="1608583"/>
    <lineage>
        <taxon>Bacteria</taxon>
        <taxon>Bacillati</taxon>
        <taxon>Bacillota</taxon>
        <taxon>Bacilli</taxon>
        <taxon>Lactobacillales</taxon>
        <taxon>Streptococcaceae</taxon>
        <taxon>Streptococcus</taxon>
    </lineage>
</organism>
<name>A0A0E4H9K6_9STRE</name>
<dbReference type="STRING" id="1608583.BN1356_02487"/>
<dbReference type="InterPro" id="IPR036779">
    <property type="entry name" value="LysM_dom_sf"/>
</dbReference>
<dbReference type="Pfam" id="PF26571">
    <property type="entry name" value="VldE"/>
    <property type="match status" value="1"/>
</dbReference>
<evidence type="ECO:0000313" key="5">
    <source>
        <dbReference type="Proteomes" id="UP000198604"/>
    </source>
</evidence>
<proteinExistence type="predicted"/>
<dbReference type="EMBL" id="CTEN01000008">
    <property type="protein sequence ID" value="CQR26143.1"/>
    <property type="molecule type" value="Genomic_DNA"/>
</dbReference>
<dbReference type="InterPro" id="IPR018392">
    <property type="entry name" value="LysM"/>
</dbReference>
<keyword evidence="2" id="KW-0732">Signal</keyword>
<dbReference type="AlphaFoldDB" id="A0A0E4H9K6"/>
<reference evidence="5" key="1">
    <citation type="submission" date="2015-03" db="EMBL/GenBank/DDBJ databases">
        <authorList>
            <person name="Urmite Genomes"/>
        </authorList>
    </citation>
    <scope>NUCLEOTIDE SEQUENCE [LARGE SCALE GENOMIC DNA]</scope>
    <source>
        <strain evidence="5">FF10</strain>
    </source>
</reference>